<name>A0A7X5YMG1_9CAUL</name>
<sequence>MTGSTRGSTGRAILLATLAAGALDICAAILLNLRVGPLIVLQSVAGGWMGTEAYRGGWTTGLLGLAAHFGIMLVIAAVYMTLAARTEALRRQWIAAGVIWGALVWTVMTLVVVPMSASPLPIPDALHIVQGLIVHVLMVGLPMAWIARRTFGPSA</sequence>
<evidence type="ECO:0000256" key="1">
    <source>
        <dbReference type="SAM" id="Phobius"/>
    </source>
</evidence>
<reference evidence="2 3" key="1">
    <citation type="submission" date="2020-03" db="EMBL/GenBank/DDBJ databases">
        <title>Genomic Encyclopedia of Type Strains, Phase IV (KMG-IV): sequencing the most valuable type-strain genomes for metagenomic binning, comparative biology and taxonomic classification.</title>
        <authorList>
            <person name="Goeker M."/>
        </authorList>
    </citation>
    <scope>NUCLEOTIDE SEQUENCE [LARGE SCALE GENOMIC DNA]</scope>
    <source>
        <strain evidence="2 3">DSM 4736</strain>
    </source>
</reference>
<gene>
    <name evidence="2" type="ORF">GGQ87_001592</name>
</gene>
<feature type="transmembrane region" description="Helical" evidence="1">
    <location>
        <begin position="125"/>
        <end position="147"/>
    </location>
</feature>
<dbReference type="EMBL" id="JAATJM010000001">
    <property type="protein sequence ID" value="NJC41334.1"/>
    <property type="molecule type" value="Genomic_DNA"/>
</dbReference>
<feature type="transmembrane region" description="Helical" evidence="1">
    <location>
        <begin position="58"/>
        <end position="81"/>
    </location>
</feature>
<evidence type="ECO:0000313" key="3">
    <source>
        <dbReference type="Proteomes" id="UP000587415"/>
    </source>
</evidence>
<feature type="transmembrane region" description="Helical" evidence="1">
    <location>
        <begin position="12"/>
        <end position="33"/>
    </location>
</feature>
<dbReference type="AlphaFoldDB" id="A0A7X5YMG1"/>
<keyword evidence="1" id="KW-0812">Transmembrane</keyword>
<evidence type="ECO:0000313" key="2">
    <source>
        <dbReference type="EMBL" id="NJC41334.1"/>
    </source>
</evidence>
<comment type="caution">
    <text evidence="2">The sequence shown here is derived from an EMBL/GenBank/DDBJ whole genome shotgun (WGS) entry which is preliminary data.</text>
</comment>
<protein>
    <submittedName>
        <fullName evidence="2">Uncharacterized membrane protein (DUF485 family)</fullName>
    </submittedName>
</protein>
<keyword evidence="1" id="KW-1133">Transmembrane helix</keyword>
<keyword evidence="1" id="KW-0472">Membrane</keyword>
<accession>A0A7X5YMG1</accession>
<dbReference type="RefSeq" id="WP_168046374.1">
    <property type="nucleotide sequence ID" value="NZ_JAATJM010000001.1"/>
</dbReference>
<proteinExistence type="predicted"/>
<dbReference type="Proteomes" id="UP000587415">
    <property type="component" value="Unassembled WGS sequence"/>
</dbReference>
<feature type="transmembrane region" description="Helical" evidence="1">
    <location>
        <begin position="93"/>
        <end position="113"/>
    </location>
</feature>
<organism evidence="2 3">
    <name type="scientific">Brevundimonas alba</name>
    <dbReference type="NCBI Taxonomy" id="74314"/>
    <lineage>
        <taxon>Bacteria</taxon>
        <taxon>Pseudomonadati</taxon>
        <taxon>Pseudomonadota</taxon>
        <taxon>Alphaproteobacteria</taxon>
        <taxon>Caulobacterales</taxon>
        <taxon>Caulobacteraceae</taxon>
        <taxon>Brevundimonas</taxon>
    </lineage>
</organism>
<keyword evidence="3" id="KW-1185">Reference proteome</keyword>